<sequence length="79" mass="8961">MKQIEVERKEAGTLLTQEELSIAALKKRPGYVKGLGWRPSSFIRTTCESATTKEYVTHLEKKLEAGDKIIEKLLEANKQ</sequence>
<evidence type="ECO:0000313" key="1">
    <source>
        <dbReference type="EMBL" id="KAH7846018.1"/>
    </source>
</evidence>
<name>A0ACB7XYG2_9ERIC</name>
<comment type="caution">
    <text evidence="1">The sequence shown here is derived from an EMBL/GenBank/DDBJ whole genome shotgun (WGS) entry which is preliminary data.</text>
</comment>
<reference evidence="1 2" key="1">
    <citation type="journal article" date="2021" name="Hortic Res">
        <title>High-quality reference genome and annotation aids understanding of berry development for evergreen blueberry (Vaccinium darrowii).</title>
        <authorList>
            <person name="Yu J."/>
            <person name="Hulse-Kemp A.M."/>
            <person name="Babiker E."/>
            <person name="Staton M."/>
        </authorList>
    </citation>
    <scope>NUCLEOTIDE SEQUENCE [LARGE SCALE GENOMIC DNA]</scope>
    <source>
        <strain evidence="2">cv. NJ 8807/NJ 8810</strain>
        <tissue evidence="1">Young leaf</tissue>
    </source>
</reference>
<evidence type="ECO:0000313" key="2">
    <source>
        <dbReference type="Proteomes" id="UP000828048"/>
    </source>
</evidence>
<accession>A0ACB7XYG2</accession>
<dbReference type="EMBL" id="CM037155">
    <property type="protein sequence ID" value="KAH7846018.1"/>
    <property type="molecule type" value="Genomic_DNA"/>
</dbReference>
<proteinExistence type="predicted"/>
<keyword evidence="2" id="KW-1185">Reference proteome</keyword>
<dbReference type="Proteomes" id="UP000828048">
    <property type="component" value="Chromosome 5"/>
</dbReference>
<protein>
    <submittedName>
        <fullName evidence="1">Uncharacterized protein</fullName>
    </submittedName>
</protein>
<organism evidence="1 2">
    <name type="scientific">Vaccinium darrowii</name>
    <dbReference type="NCBI Taxonomy" id="229202"/>
    <lineage>
        <taxon>Eukaryota</taxon>
        <taxon>Viridiplantae</taxon>
        <taxon>Streptophyta</taxon>
        <taxon>Embryophyta</taxon>
        <taxon>Tracheophyta</taxon>
        <taxon>Spermatophyta</taxon>
        <taxon>Magnoliopsida</taxon>
        <taxon>eudicotyledons</taxon>
        <taxon>Gunneridae</taxon>
        <taxon>Pentapetalae</taxon>
        <taxon>asterids</taxon>
        <taxon>Ericales</taxon>
        <taxon>Ericaceae</taxon>
        <taxon>Vaccinioideae</taxon>
        <taxon>Vaccinieae</taxon>
        <taxon>Vaccinium</taxon>
    </lineage>
</organism>
<gene>
    <name evidence="1" type="ORF">Vadar_008730</name>
</gene>